<organism evidence="2 3">
    <name type="scientific">Allochromatium palmeri</name>
    <dbReference type="NCBI Taxonomy" id="231048"/>
    <lineage>
        <taxon>Bacteria</taxon>
        <taxon>Pseudomonadati</taxon>
        <taxon>Pseudomonadota</taxon>
        <taxon>Gammaproteobacteria</taxon>
        <taxon>Chromatiales</taxon>
        <taxon>Chromatiaceae</taxon>
        <taxon>Allochromatium</taxon>
    </lineage>
</organism>
<evidence type="ECO:0000313" key="2">
    <source>
        <dbReference type="EMBL" id="MTW20583.1"/>
    </source>
</evidence>
<name>A0A6N8E8I5_9GAMM</name>
<dbReference type="PANTHER" id="PTHR43736">
    <property type="entry name" value="ADP-RIBOSE PYROPHOSPHATASE"/>
    <property type="match status" value="1"/>
</dbReference>
<dbReference type="AlphaFoldDB" id="A0A6N8E8I5"/>
<sequence length="187" mass="21730">MHRNELLSLLAAYETQVMTEAGYLERMKSFVHAHEDCFHSELLPGHVTGSAWVVNPDRDRVLMLHHKKHSQWFQPGGHADCDADIRRVALRETHEETGIAPEQIRLLSEGIFDIDIHTIPASQHGPRHIHYDVRFLIEIDDQLPIPGNDESHDVIWVPLHLVPRYNNNLSTHRMVEKTRHLKNPHRQ</sequence>
<dbReference type="Gene3D" id="3.90.79.10">
    <property type="entry name" value="Nucleoside Triphosphate Pyrophosphohydrolase"/>
    <property type="match status" value="1"/>
</dbReference>
<protein>
    <submittedName>
        <fullName evidence="2">NUDIX domain-containing protein</fullName>
    </submittedName>
</protein>
<dbReference type="InterPro" id="IPR000086">
    <property type="entry name" value="NUDIX_hydrolase_dom"/>
</dbReference>
<keyword evidence="3" id="KW-1185">Reference proteome</keyword>
<dbReference type="CDD" id="cd03674">
    <property type="entry name" value="NUDIX_Hydrolase"/>
    <property type="match status" value="1"/>
</dbReference>
<dbReference type="InterPro" id="IPR015797">
    <property type="entry name" value="NUDIX_hydrolase-like_dom_sf"/>
</dbReference>
<dbReference type="RefSeq" id="WP_155449177.1">
    <property type="nucleotide sequence ID" value="NZ_WNKT01000008.1"/>
</dbReference>
<dbReference type="OrthoDB" id="129709at2"/>
<gene>
    <name evidence="2" type="ORF">GJ668_05665</name>
</gene>
<dbReference type="Proteomes" id="UP000434044">
    <property type="component" value="Unassembled WGS sequence"/>
</dbReference>
<comment type="caution">
    <text evidence="2">The sequence shown here is derived from an EMBL/GenBank/DDBJ whole genome shotgun (WGS) entry which is preliminary data.</text>
</comment>
<reference evidence="2 3" key="1">
    <citation type="submission" date="2019-11" db="EMBL/GenBank/DDBJ databases">
        <title>Whole-genome sequence of the anaerobic purple sulfur bacterium Allochromatium palmeri DSM 15591.</title>
        <authorList>
            <person name="Kyndt J.A."/>
            <person name="Meyer T.E."/>
        </authorList>
    </citation>
    <scope>NUCLEOTIDE SEQUENCE [LARGE SCALE GENOMIC DNA]</scope>
    <source>
        <strain evidence="2 3">DSM 15591</strain>
    </source>
</reference>
<evidence type="ECO:0000259" key="1">
    <source>
        <dbReference type="PROSITE" id="PS51462"/>
    </source>
</evidence>
<dbReference type="SUPFAM" id="SSF55811">
    <property type="entry name" value="Nudix"/>
    <property type="match status" value="1"/>
</dbReference>
<dbReference type="Pfam" id="PF00293">
    <property type="entry name" value="NUDIX"/>
    <property type="match status" value="1"/>
</dbReference>
<proteinExistence type="predicted"/>
<accession>A0A6N8E8I5</accession>
<dbReference type="EMBL" id="WNKT01000008">
    <property type="protein sequence ID" value="MTW20583.1"/>
    <property type="molecule type" value="Genomic_DNA"/>
</dbReference>
<feature type="domain" description="Nudix hydrolase" evidence="1">
    <location>
        <begin position="44"/>
        <end position="182"/>
    </location>
</feature>
<evidence type="ECO:0000313" key="3">
    <source>
        <dbReference type="Proteomes" id="UP000434044"/>
    </source>
</evidence>
<dbReference type="PANTHER" id="PTHR43736:SF1">
    <property type="entry name" value="DIHYDRONEOPTERIN TRIPHOSPHATE DIPHOSPHATASE"/>
    <property type="match status" value="1"/>
</dbReference>
<dbReference type="PROSITE" id="PS51462">
    <property type="entry name" value="NUDIX"/>
    <property type="match status" value="1"/>
</dbReference>
<dbReference type="GO" id="GO:0003824">
    <property type="term" value="F:catalytic activity"/>
    <property type="evidence" value="ECO:0007669"/>
    <property type="project" value="UniProtKB-ARBA"/>
</dbReference>